<dbReference type="Gene3D" id="3.30.200.20">
    <property type="entry name" value="Phosphorylase Kinase, domain 1"/>
    <property type="match status" value="1"/>
</dbReference>
<feature type="compositionally biased region" description="Polar residues" evidence="12">
    <location>
        <begin position="203"/>
        <end position="223"/>
    </location>
</feature>
<keyword evidence="15" id="KW-1185">Reference proteome</keyword>
<feature type="compositionally biased region" description="Low complexity" evidence="12">
    <location>
        <begin position="1117"/>
        <end position="1152"/>
    </location>
</feature>
<keyword evidence="6" id="KW-0418">Kinase</keyword>
<feature type="compositionally biased region" description="Pro residues" evidence="12">
    <location>
        <begin position="39"/>
        <end position="49"/>
    </location>
</feature>
<comment type="catalytic activity">
    <reaction evidence="10">
        <text>L-tyrosyl-[protein] + ATP = O-phospho-L-tyrosyl-[protein] + ADP + H(+)</text>
        <dbReference type="Rhea" id="RHEA:10596"/>
        <dbReference type="Rhea" id="RHEA-COMP:10136"/>
        <dbReference type="Rhea" id="RHEA-COMP:20101"/>
        <dbReference type="ChEBI" id="CHEBI:15378"/>
        <dbReference type="ChEBI" id="CHEBI:30616"/>
        <dbReference type="ChEBI" id="CHEBI:46858"/>
        <dbReference type="ChEBI" id="CHEBI:61978"/>
        <dbReference type="ChEBI" id="CHEBI:456216"/>
        <dbReference type="EC" id="2.7.12.1"/>
    </reaction>
</comment>
<comment type="catalytic activity">
    <reaction evidence="9">
        <text>L-threonyl-[protein] + ATP = O-phospho-L-threonyl-[protein] + ADP + H(+)</text>
        <dbReference type="Rhea" id="RHEA:46608"/>
        <dbReference type="Rhea" id="RHEA-COMP:11060"/>
        <dbReference type="Rhea" id="RHEA-COMP:11605"/>
        <dbReference type="ChEBI" id="CHEBI:15378"/>
        <dbReference type="ChEBI" id="CHEBI:30013"/>
        <dbReference type="ChEBI" id="CHEBI:30616"/>
        <dbReference type="ChEBI" id="CHEBI:61977"/>
        <dbReference type="ChEBI" id="CHEBI:456216"/>
        <dbReference type="EC" id="2.7.12.1"/>
    </reaction>
</comment>
<feature type="compositionally biased region" description="Low complexity" evidence="12">
    <location>
        <begin position="800"/>
        <end position="814"/>
    </location>
</feature>
<dbReference type="FunFam" id="1.10.510.10:FF:000112">
    <property type="entry name" value="Putative dual specificity tyrosine-phosphorylation-regulated kinase 2"/>
    <property type="match status" value="1"/>
</dbReference>
<evidence type="ECO:0000256" key="10">
    <source>
        <dbReference type="ARBA" id="ARBA00051680"/>
    </source>
</evidence>
<evidence type="ECO:0000313" key="15">
    <source>
        <dbReference type="Proteomes" id="UP000054549"/>
    </source>
</evidence>
<dbReference type="InterPro" id="IPR017441">
    <property type="entry name" value="Protein_kinase_ATP_BS"/>
</dbReference>
<feature type="region of interest" description="Disordered" evidence="12">
    <location>
        <begin position="378"/>
        <end position="584"/>
    </location>
</feature>
<dbReference type="InterPro" id="IPR000719">
    <property type="entry name" value="Prot_kinase_dom"/>
</dbReference>
<feature type="compositionally biased region" description="Low complexity" evidence="12">
    <location>
        <begin position="1225"/>
        <end position="1234"/>
    </location>
</feature>
<dbReference type="PANTHER" id="PTHR24058">
    <property type="entry name" value="DUAL SPECIFICITY PROTEIN KINASE"/>
    <property type="match status" value="1"/>
</dbReference>
<dbReference type="InterPro" id="IPR042521">
    <property type="entry name" value="DYRK"/>
</dbReference>
<dbReference type="GO" id="GO:0004712">
    <property type="term" value="F:protein serine/threonine/tyrosine kinase activity"/>
    <property type="evidence" value="ECO:0007669"/>
    <property type="project" value="UniProtKB-EC"/>
</dbReference>
<feature type="compositionally biased region" description="Polar residues" evidence="12">
    <location>
        <begin position="852"/>
        <end position="866"/>
    </location>
</feature>
<dbReference type="STRING" id="946122.A0A0C2X5H8"/>
<protein>
    <recommendedName>
        <fullName evidence="2">dual-specificity kinase</fullName>
        <ecNumber evidence="2">2.7.12.1</ecNumber>
    </recommendedName>
</protein>
<feature type="compositionally biased region" description="Polar residues" evidence="12">
    <location>
        <begin position="479"/>
        <end position="493"/>
    </location>
</feature>
<dbReference type="GO" id="GO:0005856">
    <property type="term" value="C:cytoskeleton"/>
    <property type="evidence" value="ECO:0007669"/>
    <property type="project" value="TreeGrafter"/>
</dbReference>
<dbReference type="PROSITE" id="PS00108">
    <property type="entry name" value="PROTEIN_KINASE_ST"/>
    <property type="match status" value="1"/>
</dbReference>
<feature type="compositionally biased region" description="Low complexity" evidence="12">
    <location>
        <begin position="393"/>
        <end position="406"/>
    </location>
</feature>
<evidence type="ECO:0000256" key="9">
    <source>
        <dbReference type="ARBA" id="ARBA00049308"/>
    </source>
</evidence>
<evidence type="ECO:0000256" key="7">
    <source>
        <dbReference type="ARBA" id="ARBA00022840"/>
    </source>
</evidence>
<dbReference type="Pfam" id="PF00069">
    <property type="entry name" value="Pkinase"/>
    <property type="match status" value="1"/>
</dbReference>
<feature type="compositionally biased region" description="Polar residues" evidence="12">
    <location>
        <begin position="447"/>
        <end position="468"/>
    </location>
</feature>
<evidence type="ECO:0000256" key="2">
    <source>
        <dbReference type="ARBA" id="ARBA00013203"/>
    </source>
</evidence>
<dbReference type="HOGENOM" id="CLU_000288_122_0_1"/>
<feature type="compositionally biased region" description="Polar residues" evidence="12">
    <location>
        <begin position="621"/>
        <end position="634"/>
    </location>
</feature>
<feature type="compositionally biased region" description="Polar residues" evidence="12">
    <location>
        <begin position="642"/>
        <end position="663"/>
    </location>
</feature>
<dbReference type="EC" id="2.7.12.1" evidence="2"/>
<feature type="region of interest" description="Disordered" evidence="12">
    <location>
        <begin position="676"/>
        <end position="730"/>
    </location>
</feature>
<evidence type="ECO:0000256" key="12">
    <source>
        <dbReference type="SAM" id="MobiDB-lite"/>
    </source>
</evidence>
<dbReference type="SUPFAM" id="SSF56112">
    <property type="entry name" value="Protein kinase-like (PK-like)"/>
    <property type="match status" value="1"/>
</dbReference>
<evidence type="ECO:0000256" key="5">
    <source>
        <dbReference type="ARBA" id="ARBA00022741"/>
    </source>
</evidence>
<comment type="similarity">
    <text evidence="1">Belongs to the protein kinase superfamily. CMGC Ser/Thr protein kinase family. MNB/DYRK subfamily.</text>
</comment>
<dbReference type="PROSITE" id="PS00107">
    <property type="entry name" value="PROTEIN_KINASE_ATP"/>
    <property type="match status" value="1"/>
</dbReference>
<feature type="compositionally biased region" description="Polar residues" evidence="12">
    <location>
        <begin position="1210"/>
        <end position="1224"/>
    </location>
</feature>
<organism evidence="14 15">
    <name type="scientific">Amanita muscaria (strain Koide BX008)</name>
    <dbReference type="NCBI Taxonomy" id="946122"/>
    <lineage>
        <taxon>Eukaryota</taxon>
        <taxon>Fungi</taxon>
        <taxon>Dikarya</taxon>
        <taxon>Basidiomycota</taxon>
        <taxon>Agaricomycotina</taxon>
        <taxon>Agaricomycetes</taxon>
        <taxon>Agaricomycetidae</taxon>
        <taxon>Agaricales</taxon>
        <taxon>Pluteineae</taxon>
        <taxon>Amanitaceae</taxon>
        <taxon>Amanita</taxon>
    </lineage>
</organism>
<feature type="compositionally biased region" description="Low complexity" evidence="12">
    <location>
        <begin position="494"/>
        <end position="524"/>
    </location>
</feature>
<feature type="compositionally biased region" description="Polar residues" evidence="12">
    <location>
        <begin position="1168"/>
        <end position="1188"/>
    </location>
</feature>
<dbReference type="Gene3D" id="3.30.10.30">
    <property type="entry name" value="DYRK"/>
    <property type="match status" value="1"/>
</dbReference>
<feature type="region of interest" description="Disordered" evidence="12">
    <location>
        <begin position="983"/>
        <end position="1193"/>
    </location>
</feature>
<feature type="compositionally biased region" description="Low complexity" evidence="12">
    <location>
        <begin position="754"/>
        <end position="775"/>
    </location>
</feature>
<dbReference type="PROSITE" id="PS50011">
    <property type="entry name" value="PROTEIN_KINASE_DOM"/>
    <property type="match status" value="1"/>
</dbReference>
<evidence type="ECO:0000256" key="6">
    <source>
        <dbReference type="ARBA" id="ARBA00022777"/>
    </source>
</evidence>
<dbReference type="InterPro" id="IPR008271">
    <property type="entry name" value="Ser/Thr_kinase_AS"/>
</dbReference>
<dbReference type="InParanoid" id="A0A0C2X5H8"/>
<feature type="compositionally biased region" description="Basic and acidic residues" evidence="12">
    <location>
        <begin position="882"/>
        <end position="918"/>
    </location>
</feature>
<comment type="catalytic activity">
    <reaction evidence="8">
        <text>L-seryl-[protein] + ATP = O-phospho-L-seryl-[protein] + ADP + H(+)</text>
        <dbReference type="Rhea" id="RHEA:17989"/>
        <dbReference type="Rhea" id="RHEA-COMP:9863"/>
        <dbReference type="Rhea" id="RHEA-COMP:11604"/>
        <dbReference type="ChEBI" id="CHEBI:15378"/>
        <dbReference type="ChEBI" id="CHEBI:29999"/>
        <dbReference type="ChEBI" id="CHEBI:30616"/>
        <dbReference type="ChEBI" id="CHEBI:83421"/>
        <dbReference type="ChEBI" id="CHEBI:456216"/>
        <dbReference type="EC" id="2.7.12.1"/>
    </reaction>
</comment>
<evidence type="ECO:0000313" key="14">
    <source>
        <dbReference type="EMBL" id="KIL69537.1"/>
    </source>
</evidence>
<feature type="compositionally biased region" description="Polar residues" evidence="12">
    <location>
        <begin position="821"/>
        <end position="833"/>
    </location>
</feature>
<feature type="compositionally biased region" description="Low complexity" evidence="12">
    <location>
        <begin position="987"/>
        <end position="1012"/>
    </location>
</feature>
<keyword evidence="4" id="KW-0808">Transferase</keyword>
<evidence type="ECO:0000256" key="3">
    <source>
        <dbReference type="ARBA" id="ARBA00022527"/>
    </source>
</evidence>
<dbReference type="OrthoDB" id="9332038at2759"/>
<feature type="region of interest" description="Disordered" evidence="12">
    <location>
        <begin position="1208"/>
        <end position="1247"/>
    </location>
</feature>
<feature type="domain" description="Protein kinase" evidence="13">
    <location>
        <begin position="1361"/>
        <end position="1657"/>
    </location>
</feature>
<evidence type="ECO:0000256" key="11">
    <source>
        <dbReference type="PROSITE-ProRule" id="PRU10141"/>
    </source>
</evidence>
<dbReference type="SMART" id="SM00220">
    <property type="entry name" value="S_TKc"/>
    <property type="match status" value="1"/>
</dbReference>
<feature type="compositionally biased region" description="Basic and acidic residues" evidence="12">
    <location>
        <begin position="535"/>
        <end position="567"/>
    </location>
</feature>
<evidence type="ECO:0000256" key="8">
    <source>
        <dbReference type="ARBA" id="ARBA00049003"/>
    </source>
</evidence>
<feature type="compositionally biased region" description="Polar residues" evidence="12">
    <location>
        <begin position="706"/>
        <end position="720"/>
    </location>
</feature>
<feature type="region of interest" description="Disordered" evidence="12">
    <location>
        <begin position="608"/>
        <end position="663"/>
    </location>
</feature>
<dbReference type="InterPro" id="IPR050494">
    <property type="entry name" value="Ser_Thr_dual-spec_kinase"/>
</dbReference>
<feature type="compositionally biased region" description="Polar residues" evidence="12">
    <location>
        <begin position="1749"/>
        <end position="1760"/>
    </location>
</feature>
<feature type="region of interest" description="Disordered" evidence="12">
    <location>
        <begin position="80"/>
        <end position="99"/>
    </location>
</feature>
<dbReference type="GO" id="GO:0004674">
    <property type="term" value="F:protein serine/threonine kinase activity"/>
    <property type="evidence" value="ECO:0007669"/>
    <property type="project" value="UniProtKB-KW"/>
</dbReference>
<dbReference type="PANTHER" id="PTHR24058:SF22">
    <property type="entry name" value="DUAL SPECIFICITY TYROSINE-PHOSPHORYLATION-REGULATED KINASE 4"/>
    <property type="match status" value="1"/>
</dbReference>
<dbReference type="CDD" id="cd14210">
    <property type="entry name" value="PKc_DYRK"/>
    <property type="match status" value="1"/>
</dbReference>
<feature type="binding site" evidence="11">
    <location>
        <position position="1390"/>
    </location>
    <ligand>
        <name>ATP</name>
        <dbReference type="ChEBI" id="CHEBI:30616"/>
    </ligand>
</feature>
<feature type="compositionally biased region" description="Low complexity" evidence="12">
    <location>
        <begin position="834"/>
        <end position="844"/>
    </location>
</feature>
<accession>A0A0C2X5H8</accession>
<dbReference type="InterPro" id="IPR011009">
    <property type="entry name" value="Kinase-like_dom_sf"/>
</dbReference>
<sequence>MRNEDLPSIDVLDSFFPRSSSASSSLDPYYFGLQSPSVSPIPPLPPLPETPCRSPLADPITPARHPASIDRRALVGVGDLTTPRWSQHDRREEDNEDNEAFEIVASESADPDEPDSPWTIEAVDGELSEQEEVILSGSSSRCDADHTLQLSELQPMKRPFRYKTSVAEESGGEEILYPRKFSAPVKDSAVFHRTAHTTEHTPRASNTAHGSRSDHGQLSSPPSSYALARKTRKRSSEEFELDQFGVLVTKQPYTESSAKDSDMLSGRKHNSLNFTAAAANVNSRDSKGKERRRGSTGLTLTTSAKATSVARHASQVSAGPAVAAIKEMPTESYLPTSGSAVKVSSPSHVTVAHSVLRGPQEGWSELDDEATAAALRKLDGLSGKTARARASIASLSNAARPSSSSRPPTPVGKAGQREGINPVDASRSRRNTKEGNPNRDSLAGSGMSKSNATDHSVNVTSSDEQQPASFPVLDKAFKTASTSARTSFTPKRGSTSSTNYTSTPTTSSRDSTSVSVSTSLTSVSAISGRYSTSKVRRDSTGSESMHLSDGHSTKERNSVSINDHVDDSSVPPVPPLPKDLANYRSSQPNLSLSLTCDDVSVHPAVEGRQAPEAVSDAPPLQSRQITITSPFSGRQRQRPVSGHTSLPSTATLEASSSMPKTPSKKWSFSALSLKLPGTPSTSAPKSSFPLSPRSITFGSRPKSSIKDQTSGQRDPWSTEQPGAMGSEGSLLSLSSAGLTQNSTAQMHLPRTPDATVPPSRSSTASSASIHHVTSALVVPQSDPLSPSSSMRRGQSRRLTPSSIPFFRRSSSQSIHVPPQAMMSSSPTFLGGTQTPSSRRPNTSSSKDHHQAVPSTPASAQKKSSVLSLGFPSLLKSSSRRSLHSDSKDSAKDSQKAKEEKTKTGKDKHKKDEKDRSESRISLLMGGGRRRGKVACLFLELNSLNPFYQTLSSAEPRKARSPVNLPPIQVPALEQSTAQRVAKLKPNSSVSTVTPSSPRSISTSRVTSQTVSSMQKQSDVSLRNRNQLPTIAGSPSVIGASKEARELVQSTSKETPTKIPRISSRTSTAASPTMKPPPSTTRRINAHTGGLSISANPSPTALSANEFGVMDSGDDMGSKSSLLKQSSLRISPSSFSRLPKQSTSMSLSSNLSMKKNRDSVSFLGVRKPSTGSIASLSTPAAPAESTSRHFSALSPSKGLKLLSPKISLSSTRGSNAASVANVRQGSPSSNRRTPSTPSPAPSSVDEDEMMGDEEMMQYIRRQHAKRLAAGATQEELDKLLQFPEPIPPSTPTSPTAILQSTKAIFLSDYERKEIADYPSVYYTGENSRKNLAVLSNSTNNYGYDDDRGDYLVINRDHLAYRYEIMDTLGKGSFGQVLHCRDHVTGESVAIKIIRNKKRFHHQALVEIRILDKLRIWDADEKHHVIKMNEHFYFRNHLCIAMELLSINLYELIKANGFIGFTTALIRRFTNQMLMSLSLMRQYRIVHCDLKPENVLLRHPSKSAIKVIDFGSSCFENEKIYTYIQSRFYRSPEVILGMNYHMAIDMWSLGCILAELYTGFPIFPGENEQEQLSCIMEVLGVPDKEFINRSSRKKLFFEANGTPRVVVNSKGRRRRPGSKTLQQVLKCNDEEFVDFISKCLVWDPERRMKPQTALRHQFVTVGRRPKPPAAAIVPKSSPSLNSNSSRGKHVVETPKKSIISAPTPLTARSSRTAGGPTTPSSSSHVSTLSSSSKSYRSSSHSHGLSAYHSGRTLSGVTTTATK</sequence>
<feature type="compositionally biased region" description="Polar residues" evidence="12">
    <location>
        <begin position="782"/>
        <end position="799"/>
    </location>
</feature>
<feature type="compositionally biased region" description="Polar residues" evidence="12">
    <location>
        <begin position="678"/>
        <end position="697"/>
    </location>
</feature>
<feature type="region of interest" description="Disordered" evidence="12">
    <location>
        <begin position="747"/>
        <end position="923"/>
    </location>
</feature>
<keyword evidence="5 11" id="KW-0547">Nucleotide-binding</keyword>
<dbReference type="Proteomes" id="UP000054549">
    <property type="component" value="Unassembled WGS sequence"/>
</dbReference>
<feature type="compositionally biased region" description="Low complexity" evidence="12">
    <location>
        <begin position="1707"/>
        <end position="1748"/>
    </location>
</feature>
<evidence type="ECO:0000256" key="1">
    <source>
        <dbReference type="ARBA" id="ARBA00008867"/>
    </source>
</evidence>
<evidence type="ECO:0000259" key="13">
    <source>
        <dbReference type="PROSITE" id="PS50011"/>
    </source>
</evidence>
<gene>
    <name evidence="14" type="ORF">M378DRAFT_195557</name>
</gene>
<feature type="compositionally biased region" description="Low complexity" evidence="12">
    <location>
        <begin position="1674"/>
        <end position="1683"/>
    </location>
</feature>
<dbReference type="GO" id="GO:0005737">
    <property type="term" value="C:cytoplasm"/>
    <property type="evidence" value="ECO:0007669"/>
    <property type="project" value="TreeGrafter"/>
</dbReference>
<feature type="compositionally biased region" description="Polar residues" evidence="12">
    <location>
        <begin position="1013"/>
        <end position="1028"/>
    </location>
</feature>
<reference evidence="14 15" key="1">
    <citation type="submission" date="2014-04" db="EMBL/GenBank/DDBJ databases">
        <title>Evolutionary Origins and Diversification of the Mycorrhizal Mutualists.</title>
        <authorList>
            <consortium name="DOE Joint Genome Institute"/>
            <consortium name="Mycorrhizal Genomics Consortium"/>
            <person name="Kohler A."/>
            <person name="Kuo A."/>
            <person name="Nagy L.G."/>
            <person name="Floudas D."/>
            <person name="Copeland A."/>
            <person name="Barry K.W."/>
            <person name="Cichocki N."/>
            <person name="Veneault-Fourrey C."/>
            <person name="LaButti K."/>
            <person name="Lindquist E.A."/>
            <person name="Lipzen A."/>
            <person name="Lundell T."/>
            <person name="Morin E."/>
            <person name="Murat C."/>
            <person name="Riley R."/>
            <person name="Ohm R."/>
            <person name="Sun H."/>
            <person name="Tunlid A."/>
            <person name="Henrissat B."/>
            <person name="Grigoriev I.V."/>
            <person name="Hibbett D.S."/>
            <person name="Martin F."/>
        </authorList>
    </citation>
    <scope>NUCLEOTIDE SEQUENCE [LARGE SCALE GENOMIC DNA]</scope>
    <source>
        <strain evidence="14 15">Koide BX008</strain>
    </source>
</reference>
<dbReference type="GO" id="GO:0005524">
    <property type="term" value="F:ATP binding"/>
    <property type="evidence" value="ECO:0007669"/>
    <property type="project" value="UniProtKB-UniRule"/>
</dbReference>
<name>A0A0C2X5H8_AMAMK</name>
<feature type="region of interest" description="Disordered" evidence="12">
    <location>
        <begin position="189"/>
        <end position="300"/>
    </location>
</feature>
<feature type="region of interest" description="Disordered" evidence="12">
    <location>
        <begin position="14"/>
        <end position="72"/>
    </location>
</feature>
<feature type="region of interest" description="Disordered" evidence="12">
    <location>
        <begin position="1655"/>
        <end position="1760"/>
    </location>
</feature>
<dbReference type="EMBL" id="KN818225">
    <property type="protein sequence ID" value="KIL69537.1"/>
    <property type="molecule type" value="Genomic_DNA"/>
</dbReference>
<keyword evidence="7 11" id="KW-0067">ATP-binding</keyword>
<feature type="compositionally biased region" description="Polar residues" evidence="12">
    <location>
        <begin position="1090"/>
        <end position="1102"/>
    </location>
</feature>
<keyword evidence="3" id="KW-0723">Serine/threonine-protein kinase</keyword>
<evidence type="ECO:0000256" key="4">
    <source>
        <dbReference type="ARBA" id="ARBA00022679"/>
    </source>
</evidence>
<proteinExistence type="inferred from homology"/>
<dbReference type="Gene3D" id="1.10.510.10">
    <property type="entry name" value="Transferase(Phosphotransferase) domain 1"/>
    <property type="match status" value="1"/>
</dbReference>